<dbReference type="WBParaSite" id="jg26226">
    <property type="protein sequence ID" value="jg26226"/>
    <property type="gene ID" value="jg26226"/>
</dbReference>
<organism evidence="1 2">
    <name type="scientific">Ditylenchus dipsaci</name>
    <dbReference type="NCBI Taxonomy" id="166011"/>
    <lineage>
        <taxon>Eukaryota</taxon>
        <taxon>Metazoa</taxon>
        <taxon>Ecdysozoa</taxon>
        <taxon>Nematoda</taxon>
        <taxon>Chromadorea</taxon>
        <taxon>Rhabditida</taxon>
        <taxon>Tylenchina</taxon>
        <taxon>Tylenchomorpha</taxon>
        <taxon>Sphaerularioidea</taxon>
        <taxon>Anguinidae</taxon>
        <taxon>Anguininae</taxon>
        <taxon>Ditylenchus</taxon>
    </lineage>
</organism>
<dbReference type="AlphaFoldDB" id="A0A915E4X3"/>
<reference evidence="2" key="1">
    <citation type="submission" date="2022-11" db="UniProtKB">
        <authorList>
            <consortium name="WormBaseParasite"/>
        </authorList>
    </citation>
    <scope>IDENTIFICATION</scope>
</reference>
<name>A0A915E4X3_9BILA</name>
<sequence>MGAGYSDAGDPAVRRFICVTLESPDVLQLIDYENENGMAYKFIKKEWSTRIDRIVRRGIMWTFRLNGRPFVHLLAHICSLIY</sequence>
<evidence type="ECO:0000313" key="2">
    <source>
        <dbReference type="WBParaSite" id="jg26226"/>
    </source>
</evidence>
<keyword evidence="1" id="KW-1185">Reference proteome</keyword>
<proteinExistence type="predicted"/>
<dbReference type="Proteomes" id="UP000887574">
    <property type="component" value="Unplaced"/>
</dbReference>
<evidence type="ECO:0000313" key="1">
    <source>
        <dbReference type="Proteomes" id="UP000887574"/>
    </source>
</evidence>
<accession>A0A915E4X3</accession>
<protein>
    <submittedName>
        <fullName evidence="2">Uncharacterized protein</fullName>
    </submittedName>
</protein>